<protein>
    <submittedName>
        <fullName evidence="1">Uncharacterized protein</fullName>
    </submittedName>
</protein>
<name>A0A0E9R5N8_ANGAN</name>
<proteinExistence type="predicted"/>
<reference evidence="1" key="1">
    <citation type="submission" date="2014-11" db="EMBL/GenBank/DDBJ databases">
        <authorList>
            <person name="Amaro Gonzalez C."/>
        </authorList>
    </citation>
    <scope>NUCLEOTIDE SEQUENCE</scope>
</reference>
<accession>A0A0E9R5N8</accession>
<dbReference type="EMBL" id="GBXM01078790">
    <property type="protein sequence ID" value="JAH29787.1"/>
    <property type="molecule type" value="Transcribed_RNA"/>
</dbReference>
<dbReference type="EMBL" id="GBXM01084111">
    <property type="protein sequence ID" value="JAH24466.1"/>
    <property type="molecule type" value="Transcribed_RNA"/>
</dbReference>
<evidence type="ECO:0000313" key="1">
    <source>
        <dbReference type="EMBL" id="JAH24466.1"/>
    </source>
</evidence>
<reference evidence="1" key="2">
    <citation type="journal article" date="2015" name="Fish Shellfish Immunol.">
        <title>Early steps in the European eel (Anguilla anguilla)-Vibrio vulnificus interaction in the gills: Role of the RtxA13 toxin.</title>
        <authorList>
            <person name="Callol A."/>
            <person name="Pajuelo D."/>
            <person name="Ebbesson L."/>
            <person name="Teles M."/>
            <person name="MacKenzie S."/>
            <person name="Amaro C."/>
        </authorList>
    </citation>
    <scope>NUCLEOTIDE SEQUENCE</scope>
</reference>
<organism evidence="1">
    <name type="scientific">Anguilla anguilla</name>
    <name type="common">European freshwater eel</name>
    <name type="synonym">Muraena anguilla</name>
    <dbReference type="NCBI Taxonomy" id="7936"/>
    <lineage>
        <taxon>Eukaryota</taxon>
        <taxon>Metazoa</taxon>
        <taxon>Chordata</taxon>
        <taxon>Craniata</taxon>
        <taxon>Vertebrata</taxon>
        <taxon>Euteleostomi</taxon>
        <taxon>Actinopterygii</taxon>
        <taxon>Neopterygii</taxon>
        <taxon>Teleostei</taxon>
        <taxon>Anguilliformes</taxon>
        <taxon>Anguillidae</taxon>
        <taxon>Anguilla</taxon>
    </lineage>
</organism>
<sequence length="31" mass="3476">MATYTRLLPLKTKKNCGSDWPPSMKPTLSPL</sequence>
<dbReference type="AlphaFoldDB" id="A0A0E9R5N8"/>